<dbReference type="InterPro" id="IPR008969">
    <property type="entry name" value="CarboxyPept-like_regulatory"/>
</dbReference>
<evidence type="ECO:0000256" key="2">
    <source>
        <dbReference type="ARBA" id="ARBA00022448"/>
    </source>
</evidence>
<dbReference type="PANTHER" id="PTHR30069:SF29">
    <property type="entry name" value="HEMOGLOBIN AND HEMOGLOBIN-HAPTOGLOBIN-BINDING PROTEIN 1-RELATED"/>
    <property type="match status" value="1"/>
</dbReference>
<evidence type="ECO:0000259" key="9">
    <source>
        <dbReference type="Pfam" id="PF07715"/>
    </source>
</evidence>
<dbReference type="SUPFAM" id="SSF56935">
    <property type="entry name" value="Porins"/>
    <property type="match status" value="1"/>
</dbReference>
<comment type="similarity">
    <text evidence="8">Belongs to the TonB-dependent receptor family.</text>
</comment>
<dbReference type="PROSITE" id="PS52016">
    <property type="entry name" value="TONB_DEPENDENT_REC_3"/>
    <property type="match status" value="1"/>
</dbReference>
<dbReference type="GO" id="GO:0015344">
    <property type="term" value="F:siderophore uptake transmembrane transporter activity"/>
    <property type="evidence" value="ECO:0007669"/>
    <property type="project" value="TreeGrafter"/>
</dbReference>
<gene>
    <name evidence="10" type="ORF">AMJ52_07850</name>
</gene>
<evidence type="ECO:0000256" key="7">
    <source>
        <dbReference type="ARBA" id="ARBA00023237"/>
    </source>
</evidence>
<evidence type="ECO:0000256" key="8">
    <source>
        <dbReference type="PROSITE-ProRule" id="PRU01360"/>
    </source>
</evidence>
<sequence length="714" mass="81530">MNLVVLLIFTNLVAGKVVDIETAEPLQAHITIENLNQIIFCDSLGEFSTPEITVGKYNLTISHVGFENKSIEVTVAENDTVYLNITLNQTMIPIEPIDVQSEKPVTISVQTIEQEEFQNIPGAEKDVFRAVQTLPGVNAPSDYLGIMYVRGGELYENNVFLDGIEILSPYHYFGVGSVFNTDLIERFEFYSGTFPARYGDAMSSVLTIESREPTNKTAGDMSLDFMEANWLYLCPVNNKLSFFFSAKRNYLGMLLKSFGVIEDIILPYYLDFQGKVLFNSNIGTFSVSGLRSQEESDIETTFDYDKLKIEIDGKSHSFATSWYKQFMREIRCQAHLFYGNLERHLYGEAPGPYGETETSTEEVAVEKYGISINTFMKISGIDCEIGCGGGHYSFMHSGPKVEDILYGIEIFNFSLDVDTSDYYGFLYATQRFPLIKNFVFECGGRIDRFPTIQGIVFSPRVQLIYIKNPVVYIGYGHQHQLPPLEYELEEIQSSYARCFNFGIEYLIMPTLLTKIEVYNKNYNNLVSEHYTDIQEKYFETDGYGTASGIEVSLRRYRIGSFWGWISYTYSLSKRTSPYDLNYTVTHGHRPHIFNIIFGTNSIKGLELGIKFQLASGTAYSEVIGKQWSNPGFGSGDWIPVYAPEKTYLPLYQRLDLHIEKSFGLFGFNGAFYITILNVFNHQNIQGYFYNYDVTKRKTFYMIPRVPLLGVRLKF</sequence>
<name>A0A0S7YC90_UNCT6</name>
<dbReference type="Gene3D" id="2.40.170.20">
    <property type="entry name" value="TonB-dependent receptor, beta-barrel domain"/>
    <property type="match status" value="1"/>
</dbReference>
<dbReference type="SUPFAM" id="SSF49464">
    <property type="entry name" value="Carboxypeptidase regulatory domain-like"/>
    <property type="match status" value="1"/>
</dbReference>
<dbReference type="Gene3D" id="2.170.130.10">
    <property type="entry name" value="TonB-dependent receptor, plug domain"/>
    <property type="match status" value="1"/>
</dbReference>
<dbReference type="InterPro" id="IPR039426">
    <property type="entry name" value="TonB-dep_rcpt-like"/>
</dbReference>
<evidence type="ECO:0000313" key="10">
    <source>
        <dbReference type="EMBL" id="KPJ71979.1"/>
    </source>
</evidence>
<keyword evidence="4 8" id="KW-0812">Transmembrane</keyword>
<feature type="domain" description="TonB-dependent receptor plug" evidence="9">
    <location>
        <begin position="105"/>
        <end position="201"/>
    </location>
</feature>
<evidence type="ECO:0000256" key="5">
    <source>
        <dbReference type="ARBA" id="ARBA00022729"/>
    </source>
</evidence>
<dbReference type="PANTHER" id="PTHR30069">
    <property type="entry name" value="TONB-DEPENDENT OUTER MEMBRANE RECEPTOR"/>
    <property type="match status" value="1"/>
</dbReference>
<evidence type="ECO:0000256" key="3">
    <source>
        <dbReference type="ARBA" id="ARBA00022452"/>
    </source>
</evidence>
<proteinExistence type="inferred from homology"/>
<dbReference type="Pfam" id="PF13715">
    <property type="entry name" value="CarbopepD_reg_2"/>
    <property type="match status" value="1"/>
</dbReference>
<dbReference type="GO" id="GO:0044718">
    <property type="term" value="P:siderophore transmembrane transport"/>
    <property type="evidence" value="ECO:0007669"/>
    <property type="project" value="TreeGrafter"/>
</dbReference>
<reference evidence="10 11" key="1">
    <citation type="journal article" date="2015" name="Microbiome">
        <title>Genomic resolution of linkages in carbon, nitrogen, and sulfur cycling among widespread estuary sediment bacteria.</title>
        <authorList>
            <person name="Baker B.J."/>
            <person name="Lazar C.S."/>
            <person name="Teske A.P."/>
            <person name="Dick G.J."/>
        </authorList>
    </citation>
    <scope>NUCLEOTIDE SEQUENCE [LARGE SCALE GENOMIC DNA]</scope>
    <source>
        <strain evidence="10">DG_78</strain>
    </source>
</reference>
<evidence type="ECO:0000256" key="6">
    <source>
        <dbReference type="ARBA" id="ARBA00023136"/>
    </source>
</evidence>
<accession>A0A0S7YC90</accession>
<keyword evidence="5" id="KW-0732">Signal</keyword>
<comment type="subcellular location">
    <subcellularLocation>
        <location evidence="1 8">Cell outer membrane</location>
        <topology evidence="1 8">Multi-pass membrane protein</topology>
    </subcellularLocation>
</comment>
<comment type="caution">
    <text evidence="10">The sequence shown here is derived from an EMBL/GenBank/DDBJ whole genome shotgun (WGS) entry which is preliminary data.</text>
</comment>
<dbReference type="InterPro" id="IPR012910">
    <property type="entry name" value="Plug_dom"/>
</dbReference>
<dbReference type="Gene3D" id="2.60.40.1120">
    <property type="entry name" value="Carboxypeptidase-like, regulatory domain"/>
    <property type="match status" value="1"/>
</dbReference>
<organism evidence="10 11">
    <name type="scientific">candidate division TA06 bacterium DG_78</name>
    <dbReference type="NCBI Taxonomy" id="1703772"/>
    <lineage>
        <taxon>Bacteria</taxon>
        <taxon>Bacteria division TA06</taxon>
    </lineage>
</organism>
<dbReference type="EMBL" id="LJNI01000109">
    <property type="protein sequence ID" value="KPJ71979.1"/>
    <property type="molecule type" value="Genomic_DNA"/>
</dbReference>
<evidence type="ECO:0000313" key="11">
    <source>
        <dbReference type="Proteomes" id="UP000051012"/>
    </source>
</evidence>
<dbReference type="GO" id="GO:0009279">
    <property type="term" value="C:cell outer membrane"/>
    <property type="evidence" value="ECO:0007669"/>
    <property type="project" value="UniProtKB-SubCell"/>
</dbReference>
<dbReference type="AlphaFoldDB" id="A0A0S7YC90"/>
<dbReference type="Proteomes" id="UP000051012">
    <property type="component" value="Unassembled WGS sequence"/>
</dbReference>
<dbReference type="Pfam" id="PF07715">
    <property type="entry name" value="Plug"/>
    <property type="match status" value="1"/>
</dbReference>
<keyword evidence="2 8" id="KW-0813">Transport</keyword>
<evidence type="ECO:0000256" key="4">
    <source>
        <dbReference type="ARBA" id="ARBA00022692"/>
    </source>
</evidence>
<evidence type="ECO:0000256" key="1">
    <source>
        <dbReference type="ARBA" id="ARBA00004571"/>
    </source>
</evidence>
<dbReference type="InterPro" id="IPR037066">
    <property type="entry name" value="Plug_dom_sf"/>
</dbReference>
<keyword evidence="6 8" id="KW-0472">Membrane</keyword>
<protein>
    <recommendedName>
        <fullName evidence="9">TonB-dependent receptor plug domain-containing protein</fullName>
    </recommendedName>
</protein>
<keyword evidence="3 8" id="KW-1134">Transmembrane beta strand</keyword>
<dbReference type="InterPro" id="IPR036942">
    <property type="entry name" value="Beta-barrel_TonB_sf"/>
</dbReference>
<keyword evidence="7 8" id="KW-0998">Cell outer membrane</keyword>